<proteinExistence type="predicted"/>
<protein>
    <submittedName>
        <fullName evidence="2">DUF2293 domain-containing protein</fullName>
    </submittedName>
</protein>
<comment type="caution">
    <text evidence="2">The sequence shown here is derived from an EMBL/GenBank/DDBJ whole genome shotgun (WGS) entry which is preliminary data.</text>
</comment>
<reference evidence="2 3" key="1">
    <citation type="submission" date="2019-06" db="EMBL/GenBank/DDBJ databases">
        <title>Amycolatopsis alkalitolerans sp. nov., isolated from Gastrodia elata Blume.</title>
        <authorList>
            <person name="Narsing Rao M.P."/>
            <person name="Li W.J."/>
        </authorList>
    </citation>
    <scope>NUCLEOTIDE SEQUENCE [LARGE SCALE GENOMIC DNA]</scope>
    <source>
        <strain evidence="2 3">SYSUP0005</strain>
    </source>
</reference>
<feature type="domain" description="DUF2293" evidence="1">
    <location>
        <begin position="263"/>
        <end position="348"/>
    </location>
</feature>
<evidence type="ECO:0000313" key="3">
    <source>
        <dbReference type="Proteomes" id="UP000305546"/>
    </source>
</evidence>
<evidence type="ECO:0000259" key="1">
    <source>
        <dbReference type="Pfam" id="PF10056"/>
    </source>
</evidence>
<sequence>MADQPKLQRRVVDVAESLLRNTKYVAPVEVLTGLRWLSPIAVREWRGGRPGALAGVLPVDETKVLTAFEYLRDWARERGLQPGEAGYLAGTRDRRPLVFSENEALQRIFRTHWMSPELSGKQRERLETRQNQAPDLVAVSPLNDWTCAGCGTEGAAGEWMHLDGDQPLCLPCADFGHLVFLPSGNAALSRRAKKESTLAVLVMRFNKRRKRYERQGLLVERAALERAESQCLADEEVRARRRERDAVRRAEQDVEFQAAMAAEIRRLFPGCATGRAHAIAEHAGARGSGRVGRSAAGRALDEEAVRLAVVASIRHEDTGYDAMLMAGMPRDEAREAIRADIDRVLALWERGQPCAM</sequence>
<dbReference type="OrthoDB" id="128600at2"/>
<dbReference type="InterPro" id="IPR018744">
    <property type="entry name" value="DUF2293"/>
</dbReference>
<dbReference type="PANTHER" id="PTHR38113">
    <property type="match status" value="1"/>
</dbReference>
<name>A0A5C4M9L7_9PSEU</name>
<accession>A0A5C4M9L7</accession>
<dbReference type="PANTHER" id="PTHR38113:SF2">
    <property type="entry name" value="DUF2293 DOMAIN-CONTAINING PROTEIN"/>
    <property type="match status" value="1"/>
</dbReference>
<dbReference type="AlphaFoldDB" id="A0A5C4M9L7"/>
<organism evidence="2 3">
    <name type="scientific">Amycolatopsis alkalitolerans</name>
    <dbReference type="NCBI Taxonomy" id="2547244"/>
    <lineage>
        <taxon>Bacteria</taxon>
        <taxon>Bacillati</taxon>
        <taxon>Actinomycetota</taxon>
        <taxon>Actinomycetes</taxon>
        <taxon>Pseudonocardiales</taxon>
        <taxon>Pseudonocardiaceae</taxon>
        <taxon>Amycolatopsis</taxon>
    </lineage>
</organism>
<dbReference type="Pfam" id="PF10056">
    <property type="entry name" value="DUF2293"/>
    <property type="match status" value="1"/>
</dbReference>
<dbReference type="EMBL" id="VDFW01000002">
    <property type="protein sequence ID" value="TNC28939.1"/>
    <property type="molecule type" value="Genomic_DNA"/>
</dbReference>
<dbReference type="Proteomes" id="UP000305546">
    <property type="component" value="Unassembled WGS sequence"/>
</dbReference>
<dbReference type="RefSeq" id="WP_139094884.1">
    <property type="nucleotide sequence ID" value="NZ_VDFW01000002.1"/>
</dbReference>
<keyword evidence="3" id="KW-1185">Reference proteome</keyword>
<evidence type="ECO:0000313" key="2">
    <source>
        <dbReference type="EMBL" id="TNC28939.1"/>
    </source>
</evidence>
<gene>
    <name evidence="2" type="ORF">FG385_02150</name>
</gene>